<reference evidence="7" key="1">
    <citation type="submission" date="2017-01" db="EMBL/GenBank/DDBJ databases">
        <authorList>
            <person name="Varghese N."/>
            <person name="Submissions S."/>
        </authorList>
    </citation>
    <scope>NUCLEOTIDE SEQUENCE [LARGE SCALE GENOMIC DNA]</scope>
    <source>
        <strain evidence="7">DSM 19945</strain>
    </source>
</reference>
<dbReference type="GO" id="GO:0017004">
    <property type="term" value="P:cytochrome complex assembly"/>
    <property type="evidence" value="ECO:0007669"/>
    <property type="project" value="UniProtKB-KW"/>
</dbReference>
<dbReference type="AlphaFoldDB" id="A0A1N7Q6D2"/>
<evidence type="ECO:0000256" key="2">
    <source>
        <dbReference type="ARBA" id="ARBA00022748"/>
    </source>
</evidence>
<dbReference type="PROSITE" id="PS51352">
    <property type="entry name" value="THIOREDOXIN_2"/>
    <property type="match status" value="1"/>
</dbReference>
<dbReference type="EMBL" id="FTOG01000013">
    <property type="protein sequence ID" value="SIT18450.1"/>
    <property type="molecule type" value="Genomic_DNA"/>
</dbReference>
<evidence type="ECO:0000313" key="6">
    <source>
        <dbReference type="EMBL" id="SIT18450.1"/>
    </source>
</evidence>
<dbReference type="InterPro" id="IPR013740">
    <property type="entry name" value="Redoxin"/>
</dbReference>
<organism evidence="6 7">
    <name type="scientific">Rhodobacter aestuarii</name>
    <dbReference type="NCBI Taxonomy" id="453582"/>
    <lineage>
        <taxon>Bacteria</taxon>
        <taxon>Pseudomonadati</taxon>
        <taxon>Pseudomonadota</taxon>
        <taxon>Alphaproteobacteria</taxon>
        <taxon>Rhodobacterales</taxon>
        <taxon>Rhodobacter group</taxon>
        <taxon>Rhodobacter</taxon>
    </lineage>
</organism>
<feature type="chain" id="PRO_5012049107" evidence="4">
    <location>
        <begin position="21"/>
        <end position="181"/>
    </location>
</feature>
<feature type="domain" description="Thioredoxin" evidence="5">
    <location>
        <begin position="12"/>
        <end position="180"/>
    </location>
</feature>
<evidence type="ECO:0000256" key="4">
    <source>
        <dbReference type="SAM" id="SignalP"/>
    </source>
</evidence>
<dbReference type="PANTHER" id="PTHR42852">
    <property type="entry name" value="THIOL:DISULFIDE INTERCHANGE PROTEIN DSBE"/>
    <property type="match status" value="1"/>
</dbReference>
<keyword evidence="4" id="KW-0732">Signal</keyword>
<dbReference type="GO" id="GO:0030313">
    <property type="term" value="C:cell envelope"/>
    <property type="evidence" value="ECO:0007669"/>
    <property type="project" value="UniProtKB-SubCell"/>
</dbReference>
<comment type="subcellular location">
    <subcellularLocation>
        <location evidence="1">Cell envelope</location>
    </subcellularLocation>
</comment>
<dbReference type="Pfam" id="PF08534">
    <property type="entry name" value="Redoxin"/>
    <property type="match status" value="1"/>
</dbReference>
<dbReference type="CDD" id="cd02966">
    <property type="entry name" value="TlpA_like_family"/>
    <property type="match status" value="1"/>
</dbReference>
<dbReference type="Proteomes" id="UP000186221">
    <property type="component" value="Unassembled WGS sequence"/>
</dbReference>
<dbReference type="GO" id="GO:0016853">
    <property type="term" value="F:isomerase activity"/>
    <property type="evidence" value="ECO:0007669"/>
    <property type="project" value="UniProtKB-KW"/>
</dbReference>
<dbReference type="Gene3D" id="3.40.30.10">
    <property type="entry name" value="Glutaredoxin"/>
    <property type="match status" value="1"/>
</dbReference>
<dbReference type="InterPro" id="IPR036249">
    <property type="entry name" value="Thioredoxin-like_sf"/>
</dbReference>
<dbReference type="InterPro" id="IPR017937">
    <property type="entry name" value="Thioredoxin_CS"/>
</dbReference>
<dbReference type="STRING" id="453582.SAMN05421580_11361"/>
<dbReference type="InterPro" id="IPR050553">
    <property type="entry name" value="Thioredoxin_ResA/DsbE_sf"/>
</dbReference>
<dbReference type="GO" id="GO:0015036">
    <property type="term" value="F:disulfide oxidoreductase activity"/>
    <property type="evidence" value="ECO:0007669"/>
    <property type="project" value="UniProtKB-ARBA"/>
</dbReference>
<dbReference type="PANTHER" id="PTHR42852:SF17">
    <property type="entry name" value="THIOREDOXIN-LIKE PROTEIN HI_1115"/>
    <property type="match status" value="1"/>
</dbReference>
<proteinExistence type="predicted"/>
<dbReference type="SUPFAM" id="SSF52833">
    <property type="entry name" value="Thioredoxin-like"/>
    <property type="match status" value="1"/>
</dbReference>
<keyword evidence="7" id="KW-1185">Reference proteome</keyword>
<sequence length="181" mass="19765">MLRLIVLYTALALCANGAAAADLASLREGEMKKVVVFSQRLAPPEIPFVNELGESRTLADYRGKVVLLNLWATWCAPCRKEMPDLEALAAAESGDDFEVLTVAASSRDTQRKVASFFERAEVTHLPRFIDETERLSRALGLPGLPATLLIDREGQIVAQLLGPADWSSPEAKAMINALRSE</sequence>
<keyword evidence="6" id="KW-0413">Isomerase</keyword>
<gene>
    <name evidence="6" type="ORF">SAMN05421580_11361</name>
</gene>
<protein>
    <submittedName>
        <fullName evidence="6">Thiol-disulfide isomerase or thioredoxin</fullName>
    </submittedName>
</protein>
<dbReference type="PROSITE" id="PS00194">
    <property type="entry name" value="THIOREDOXIN_1"/>
    <property type="match status" value="1"/>
</dbReference>
<name>A0A1N7Q6D2_9RHOB</name>
<evidence type="ECO:0000313" key="7">
    <source>
        <dbReference type="Proteomes" id="UP000186221"/>
    </source>
</evidence>
<evidence type="ECO:0000259" key="5">
    <source>
        <dbReference type="PROSITE" id="PS51352"/>
    </source>
</evidence>
<feature type="signal peptide" evidence="4">
    <location>
        <begin position="1"/>
        <end position="20"/>
    </location>
</feature>
<accession>A0A1N7Q6D2</accession>
<keyword evidence="2" id="KW-0201">Cytochrome c-type biogenesis</keyword>
<dbReference type="OrthoDB" id="9799347at2"/>
<dbReference type="InterPro" id="IPR013766">
    <property type="entry name" value="Thioredoxin_domain"/>
</dbReference>
<evidence type="ECO:0000256" key="3">
    <source>
        <dbReference type="ARBA" id="ARBA00023284"/>
    </source>
</evidence>
<keyword evidence="3" id="KW-0676">Redox-active center</keyword>
<evidence type="ECO:0000256" key="1">
    <source>
        <dbReference type="ARBA" id="ARBA00004196"/>
    </source>
</evidence>